<dbReference type="InterPro" id="IPR042128">
    <property type="entry name" value="NuoE_dom"/>
</dbReference>
<dbReference type="GO" id="GO:1902494">
    <property type="term" value="C:catalytic complex"/>
    <property type="evidence" value="ECO:0007669"/>
    <property type="project" value="UniProtKB-ARBA"/>
</dbReference>
<evidence type="ECO:0000313" key="11">
    <source>
        <dbReference type="Proteomes" id="UP000254866"/>
    </source>
</evidence>
<evidence type="ECO:0000256" key="1">
    <source>
        <dbReference type="ARBA" id="ARBA00010643"/>
    </source>
</evidence>
<evidence type="ECO:0000256" key="2">
    <source>
        <dbReference type="ARBA" id="ARBA00022714"/>
    </source>
</evidence>
<dbReference type="GO" id="GO:0005743">
    <property type="term" value="C:mitochondrial inner membrane"/>
    <property type="evidence" value="ECO:0007669"/>
    <property type="project" value="UniProtKB-ARBA"/>
</dbReference>
<keyword evidence="2" id="KW-0001">2Fe-2S</keyword>
<keyword evidence="10" id="KW-0830">Ubiquinone</keyword>
<evidence type="ECO:0000256" key="5">
    <source>
        <dbReference type="ARBA" id="ARBA00023004"/>
    </source>
</evidence>
<accession>A0A370TQ30</accession>
<keyword evidence="7" id="KW-0520">NAD</keyword>
<dbReference type="Gene3D" id="3.40.30.10">
    <property type="entry name" value="Glutaredoxin"/>
    <property type="match status" value="1"/>
</dbReference>
<dbReference type="GO" id="GO:0008137">
    <property type="term" value="F:NADH dehydrogenase (ubiquinone) activity"/>
    <property type="evidence" value="ECO:0007669"/>
    <property type="project" value="UniProtKB-ARBA"/>
</dbReference>
<dbReference type="PROSITE" id="PS01099">
    <property type="entry name" value="COMPLEX1_24K"/>
    <property type="match status" value="1"/>
</dbReference>
<name>A0A370TQ30_9HELO</name>
<proteinExistence type="inferred from homology"/>
<dbReference type="EMBL" id="NPIC01000003">
    <property type="protein sequence ID" value="RDL37634.1"/>
    <property type="molecule type" value="Genomic_DNA"/>
</dbReference>
<dbReference type="InterPro" id="IPR002023">
    <property type="entry name" value="NuoE-like"/>
</dbReference>
<keyword evidence="5" id="KW-0408">Iron</keyword>
<evidence type="ECO:0000256" key="8">
    <source>
        <dbReference type="ARBA" id="ARBA00034078"/>
    </source>
</evidence>
<dbReference type="AlphaFoldDB" id="A0A370TQ30"/>
<dbReference type="GO" id="GO:0006120">
    <property type="term" value="P:mitochondrial electron transport, NADH to ubiquinone"/>
    <property type="evidence" value="ECO:0007669"/>
    <property type="project" value="UniProtKB-ARBA"/>
</dbReference>
<dbReference type="STRING" id="2656787.A0A370TQ30"/>
<keyword evidence="6" id="KW-0411">Iron-sulfur</keyword>
<reference evidence="10 11" key="1">
    <citation type="journal article" date="2018" name="IMA Fungus">
        <title>IMA Genome-F 9: Draft genome sequence of Annulohypoxylon stygium, Aspergillus mulundensis, Berkeleyomyces basicola (syn. Thielaviopsis basicola), Ceratocystis smalleyi, two Cercospora beticola strains, Coleophoma cylindrospora, Fusarium fracticaudum, Phialophora cf. hyalina, and Morchella septimelata.</title>
        <authorList>
            <person name="Wingfield B.D."/>
            <person name="Bills G.F."/>
            <person name="Dong Y."/>
            <person name="Huang W."/>
            <person name="Nel W.J."/>
            <person name="Swalarsk-Parry B.S."/>
            <person name="Vaghefi N."/>
            <person name="Wilken P.M."/>
            <person name="An Z."/>
            <person name="de Beer Z.W."/>
            <person name="De Vos L."/>
            <person name="Chen L."/>
            <person name="Duong T.A."/>
            <person name="Gao Y."/>
            <person name="Hammerbacher A."/>
            <person name="Kikkert J.R."/>
            <person name="Li Y."/>
            <person name="Li H."/>
            <person name="Li K."/>
            <person name="Li Q."/>
            <person name="Liu X."/>
            <person name="Ma X."/>
            <person name="Naidoo K."/>
            <person name="Pethybridge S.J."/>
            <person name="Sun J."/>
            <person name="Steenkamp E.T."/>
            <person name="van der Nest M.A."/>
            <person name="van Wyk S."/>
            <person name="Wingfield M.J."/>
            <person name="Xiong C."/>
            <person name="Yue Q."/>
            <person name="Zhang X."/>
        </authorList>
    </citation>
    <scope>NUCLEOTIDE SEQUENCE [LARGE SCALE GENOMIC DNA]</scope>
    <source>
        <strain evidence="10 11">BP 5553</strain>
    </source>
</reference>
<dbReference type="FunFam" id="3.40.30.10:FF:000022">
    <property type="entry name" value="NADH dehydrogenase flavoprotein 2, mitochondrial"/>
    <property type="match status" value="1"/>
</dbReference>
<keyword evidence="3" id="KW-0479">Metal-binding</keyword>
<evidence type="ECO:0000256" key="4">
    <source>
        <dbReference type="ARBA" id="ARBA00022967"/>
    </source>
</evidence>
<dbReference type="GO" id="GO:0051537">
    <property type="term" value="F:2 iron, 2 sulfur cluster binding"/>
    <property type="evidence" value="ECO:0007669"/>
    <property type="project" value="UniProtKB-KW"/>
</dbReference>
<dbReference type="Proteomes" id="UP000254866">
    <property type="component" value="Unassembled WGS sequence"/>
</dbReference>
<keyword evidence="4" id="KW-1278">Translocase</keyword>
<dbReference type="CDD" id="cd03064">
    <property type="entry name" value="TRX_Fd_NuoE"/>
    <property type="match status" value="1"/>
</dbReference>
<dbReference type="OrthoDB" id="10254187at2759"/>
<evidence type="ECO:0000256" key="6">
    <source>
        <dbReference type="ARBA" id="ARBA00023014"/>
    </source>
</evidence>
<sequence length="290" mass="31444">MASKLTPYLVRSAFRPVRIASRTQCRTFTATRTVASGSLAVHRDTPVNNAKIPFKFTEQNNKLIDEILKRYPSQYKKAAVMPILDLGQRQHGFCSLSVMNEVARLLEMPPMRVYEVATFYTMYNRNPVGKLHVQVCTTTPCQLGGCGSDSIVKAVTDHLGIKGGETTKDGLFTFVEVECLGACVNAPMVQINDDYYEDLTPESIIQLLKAFQESANDIQGTGATGALTGKDDKVKSGVEVGVGSGKAAGKGGLKIPAPGPMSSRRSCENSVGLTNLTSEPWGTEVFRKDL</sequence>
<dbReference type="InterPro" id="IPR036249">
    <property type="entry name" value="Thioredoxin-like_sf"/>
</dbReference>
<comment type="cofactor">
    <cofactor evidence="8">
        <name>[2Fe-2S] cluster</name>
        <dbReference type="ChEBI" id="CHEBI:190135"/>
    </cofactor>
</comment>
<evidence type="ECO:0000313" key="10">
    <source>
        <dbReference type="EMBL" id="RDL37634.1"/>
    </source>
</evidence>
<evidence type="ECO:0000256" key="7">
    <source>
        <dbReference type="ARBA" id="ARBA00023027"/>
    </source>
</evidence>
<dbReference type="FunFam" id="1.10.10.1590:FF:000001">
    <property type="entry name" value="NADH-quinone oxidoreductase subunit E"/>
    <property type="match status" value="1"/>
</dbReference>
<dbReference type="PANTHER" id="PTHR10371:SF3">
    <property type="entry name" value="NADH DEHYDROGENASE [UBIQUINONE] FLAVOPROTEIN 2, MITOCHONDRIAL"/>
    <property type="match status" value="1"/>
</dbReference>
<feature type="region of interest" description="Disordered" evidence="9">
    <location>
        <begin position="248"/>
        <end position="272"/>
    </location>
</feature>
<dbReference type="SUPFAM" id="SSF52833">
    <property type="entry name" value="Thioredoxin-like"/>
    <property type="match status" value="1"/>
</dbReference>
<evidence type="ECO:0000256" key="9">
    <source>
        <dbReference type="SAM" id="MobiDB-lite"/>
    </source>
</evidence>
<gene>
    <name evidence="10" type="ORF">BP5553_05067</name>
</gene>
<dbReference type="Gene3D" id="1.10.10.1590">
    <property type="entry name" value="NADH-quinone oxidoreductase subunit E"/>
    <property type="match status" value="1"/>
</dbReference>
<keyword evidence="11" id="KW-1185">Reference proteome</keyword>
<dbReference type="PANTHER" id="PTHR10371">
    <property type="entry name" value="NADH DEHYDROGENASE UBIQUINONE FLAVOPROTEIN 2, MITOCHONDRIAL"/>
    <property type="match status" value="1"/>
</dbReference>
<dbReference type="NCBIfam" id="TIGR01958">
    <property type="entry name" value="nuoE_fam"/>
    <property type="match status" value="1"/>
</dbReference>
<dbReference type="GO" id="GO:0046872">
    <property type="term" value="F:metal ion binding"/>
    <property type="evidence" value="ECO:0007669"/>
    <property type="project" value="UniProtKB-KW"/>
</dbReference>
<dbReference type="RefSeq" id="XP_031870290.1">
    <property type="nucleotide sequence ID" value="XM_032013690.1"/>
</dbReference>
<dbReference type="GeneID" id="43597916"/>
<dbReference type="InterPro" id="IPR041921">
    <property type="entry name" value="NuoE_N"/>
</dbReference>
<dbReference type="GO" id="GO:0098796">
    <property type="term" value="C:membrane protein complex"/>
    <property type="evidence" value="ECO:0007669"/>
    <property type="project" value="UniProtKB-ARBA"/>
</dbReference>
<dbReference type="GO" id="GO:0016491">
    <property type="term" value="F:oxidoreductase activity"/>
    <property type="evidence" value="ECO:0007669"/>
    <property type="project" value="InterPro"/>
</dbReference>
<organism evidence="10 11">
    <name type="scientific">Venustampulla echinocandica</name>
    <dbReference type="NCBI Taxonomy" id="2656787"/>
    <lineage>
        <taxon>Eukaryota</taxon>
        <taxon>Fungi</taxon>
        <taxon>Dikarya</taxon>
        <taxon>Ascomycota</taxon>
        <taxon>Pezizomycotina</taxon>
        <taxon>Leotiomycetes</taxon>
        <taxon>Helotiales</taxon>
        <taxon>Pleuroascaceae</taxon>
        <taxon>Venustampulla</taxon>
    </lineage>
</organism>
<evidence type="ECO:0000256" key="3">
    <source>
        <dbReference type="ARBA" id="ARBA00022723"/>
    </source>
</evidence>
<comment type="similarity">
    <text evidence="1">Belongs to the complex I 24 kDa subunit family.</text>
</comment>
<comment type="caution">
    <text evidence="10">The sequence shown here is derived from an EMBL/GenBank/DDBJ whole genome shotgun (WGS) entry which is preliminary data.</text>
</comment>
<protein>
    <submittedName>
        <fullName evidence="10">NADH-ubiquinone oxidoreductase subunit</fullName>
    </submittedName>
</protein>
<dbReference type="Pfam" id="PF01257">
    <property type="entry name" value="2Fe-2S_thioredx"/>
    <property type="match status" value="1"/>
</dbReference>